<evidence type="ECO:0000256" key="7">
    <source>
        <dbReference type="ARBA" id="ARBA00023132"/>
    </source>
</evidence>
<evidence type="ECO:0000313" key="12">
    <source>
        <dbReference type="EMBL" id="KAA8634464.1"/>
    </source>
</evidence>
<evidence type="ECO:0000256" key="8">
    <source>
        <dbReference type="ARBA" id="ARBA00023242"/>
    </source>
</evidence>
<feature type="region of interest" description="Disordered" evidence="11">
    <location>
        <begin position="1"/>
        <end position="21"/>
    </location>
</feature>
<dbReference type="GO" id="GO:0031369">
    <property type="term" value="F:translation initiation factor binding"/>
    <property type="evidence" value="ECO:0007669"/>
    <property type="project" value="TreeGrafter"/>
</dbReference>
<dbReference type="PANTHER" id="PTHR12960">
    <property type="entry name" value="GLE-1-RELATED"/>
    <property type="match status" value="1"/>
</dbReference>
<keyword evidence="6" id="KW-0811">Translocation</keyword>
<protein>
    <recommendedName>
        <fullName evidence="9">mRNA export factor GLE1</fullName>
    </recommendedName>
    <alternativeName>
        <fullName evidence="10">Nucleoporin GLE1</fullName>
    </alternativeName>
</protein>
<keyword evidence="3" id="KW-0813">Transport</keyword>
<evidence type="ECO:0000256" key="4">
    <source>
        <dbReference type="ARBA" id="ARBA00022816"/>
    </source>
</evidence>
<evidence type="ECO:0000256" key="2">
    <source>
        <dbReference type="ARBA" id="ARBA00011056"/>
    </source>
</evidence>
<dbReference type="GO" id="GO:0000822">
    <property type="term" value="F:inositol hexakisphosphate binding"/>
    <property type="evidence" value="ECO:0007669"/>
    <property type="project" value="TreeGrafter"/>
</dbReference>
<dbReference type="GO" id="GO:0044614">
    <property type="term" value="C:nuclear pore cytoplasmic filaments"/>
    <property type="evidence" value="ECO:0007669"/>
    <property type="project" value="TreeGrafter"/>
</dbReference>
<comment type="similarity">
    <text evidence="2">Belongs to the GLE1 family.</text>
</comment>
<comment type="subcellular location">
    <subcellularLocation>
        <location evidence="1">Nucleus</location>
        <location evidence="1">Nuclear pore complex</location>
    </subcellularLocation>
</comment>
<evidence type="ECO:0000256" key="10">
    <source>
        <dbReference type="ARBA" id="ARBA00029983"/>
    </source>
</evidence>
<evidence type="ECO:0000313" key="13">
    <source>
        <dbReference type="Proteomes" id="UP000433876"/>
    </source>
</evidence>
<dbReference type="Pfam" id="PF07817">
    <property type="entry name" value="GLE1"/>
    <property type="match status" value="1"/>
</dbReference>
<dbReference type="GO" id="GO:0015031">
    <property type="term" value="P:protein transport"/>
    <property type="evidence" value="ECO:0007669"/>
    <property type="project" value="UniProtKB-KW"/>
</dbReference>
<feature type="compositionally biased region" description="Polar residues" evidence="11">
    <location>
        <begin position="189"/>
        <end position="202"/>
    </location>
</feature>
<proteinExistence type="inferred from homology"/>
<keyword evidence="8" id="KW-0539">Nucleus</keyword>
<name>A0A8S8ZUH9_SORMA</name>
<evidence type="ECO:0000256" key="1">
    <source>
        <dbReference type="ARBA" id="ARBA00004567"/>
    </source>
</evidence>
<evidence type="ECO:0000256" key="3">
    <source>
        <dbReference type="ARBA" id="ARBA00022448"/>
    </source>
</evidence>
<dbReference type="FunFam" id="1.25.40.510:FF:000004">
    <property type="entry name" value="Putative RNA export mediator Gle1"/>
    <property type="match status" value="1"/>
</dbReference>
<keyword evidence="4" id="KW-0509">mRNA transport</keyword>
<dbReference type="InterPro" id="IPR038506">
    <property type="entry name" value="GLE1-like_sf"/>
</dbReference>
<sequence length="541" mass="58867">MAGSSPARPNGNQWASPSSRSVISDILAGDRNSEARHRLLIEAARREHERVREEAERVYQEHLWRQEQERLIEERKKEEDRIRQEEQLAAERRKINALKAKKVEIPPVLPDPEPVKAPPPAPKPASTPTPSQPLATQLNGSSLFGKTPDTQAASASAAPKGFGAFGQTSTSAQPATAAPKQTTPPIAASSSPAVNNLLGNSTQVNGVTAPATVAKPQAPAPAQQGPDRLTVIHKNLKLLRKSMLDQAKANPALKSRMGDMRREIRKCVGQLTGGGAGVNRQQNNTIAALLREALENRVQSQLVDPNTFLVEPRAPVQGPTNNDPQIPSLFIYLLNVFAKATISQFINEGGPRPETTDPVGVCIAAIFSDPAFAWRGASLIDILFAKFRVVCPVLWGYRGSEKTEQGRARIGWWKENGRWVTEQAHFDRMTGLGAGFAAISLRNFGSSKKQNPYPPRHYWAAMAKIINTPSAEISNTQCVVLKAMIQNYEEKFIHAYGTAALAALRTALVEFPARAPVKSSAVNSLQVVYDLLRKSTGLVLG</sequence>
<keyword evidence="7" id="KW-0906">Nuclear pore complex</keyword>
<accession>A0A8S8ZUH9</accession>
<keyword evidence="5" id="KW-0653">Protein transport</keyword>
<organism evidence="12 13">
    <name type="scientific">Sordaria macrospora</name>
    <dbReference type="NCBI Taxonomy" id="5147"/>
    <lineage>
        <taxon>Eukaryota</taxon>
        <taxon>Fungi</taxon>
        <taxon>Dikarya</taxon>
        <taxon>Ascomycota</taxon>
        <taxon>Pezizomycotina</taxon>
        <taxon>Sordariomycetes</taxon>
        <taxon>Sordariomycetidae</taxon>
        <taxon>Sordariales</taxon>
        <taxon>Sordariaceae</taxon>
        <taxon>Sordaria</taxon>
    </lineage>
</organism>
<dbReference type="Proteomes" id="UP000433876">
    <property type="component" value="Unassembled WGS sequence"/>
</dbReference>
<feature type="compositionally biased region" description="Polar residues" evidence="11">
    <location>
        <begin position="10"/>
        <end position="21"/>
    </location>
</feature>
<evidence type="ECO:0000256" key="6">
    <source>
        <dbReference type="ARBA" id="ARBA00023010"/>
    </source>
</evidence>
<dbReference type="VEuPathDB" id="FungiDB:SMAC_07543"/>
<feature type="compositionally biased region" description="Pro residues" evidence="11">
    <location>
        <begin position="107"/>
        <end position="131"/>
    </location>
</feature>
<feature type="compositionally biased region" description="Low complexity" evidence="11">
    <location>
        <begin position="167"/>
        <end position="188"/>
    </location>
</feature>
<gene>
    <name evidence="12" type="ORF">SMACR_07543</name>
</gene>
<feature type="compositionally biased region" description="Polar residues" evidence="11">
    <location>
        <begin position="134"/>
        <end position="154"/>
    </location>
</feature>
<evidence type="ECO:0000256" key="5">
    <source>
        <dbReference type="ARBA" id="ARBA00022927"/>
    </source>
</evidence>
<feature type="region of interest" description="Disordered" evidence="11">
    <location>
        <begin position="96"/>
        <end position="202"/>
    </location>
</feature>
<dbReference type="Gene3D" id="1.25.40.510">
    <property type="entry name" value="GLE1-like"/>
    <property type="match status" value="1"/>
</dbReference>
<evidence type="ECO:0000256" key="9">
    <source>
        <dbReference type="ARBA" id="ARBA00026227"/>
    </source>
</evidence>
<dbReference type="InterPro" id="IPR012476">
    <property type="entry name" value="GLE1"/>
</dbReference>
<dbReference type="AlphaFoldDB" id="A0A8S8ZUH9"/>
<dbReference type="PANTHER" id="PTHR12960:SF0">
    <property type="entry name" value="MRNA EXPORT FACTOR GLE1"/>
    <property type="match status" value="1"/>
</dbReference>
<dbReference type="GO" id="GO:0005543">
    <property type="term" value="F:phospholipid binding"/>
    <property type="evidence" value="ECO:0007669"/>
    <property type="project" value="TreeGrafter"/>
</dbReference>
<reference evidence="12 13" key="1">
    <citation type="submission" date="2017-07" db="EMBL/GenBank/DDBJ databases">
        <title>Genome sequence of the Sordaria macrospora wild type strain R19027.</title>
        <authorList>
            <person name="Nowrousian M."/>
            <person name="Teichert I."/>
            <person name="Kueck U."/>
        </authorList>
    </citation>
    <scope>NUCLEOTIDE SEQUENCE [LARGE SCALE GENOMIC DNA]</scope>
    <source>
        <strain evidence="12 13">R19027</strain>
        <tissue evidence="12">Mycelium</tissue>
    </source>
</reference>
<evidence type="ECO:0000256" key="11">
    <source>
        <dbReference type="SAM" id="MobiDB-lite"/>
    </source>
</evidence>
<comment type="caution">
    <text evidence="12">The sequence shown here is derived from an EMBL/GenBank/DDBJ whole genome shotgun (WGS) entry which is preliminary data.</text>
</comment>
<dbReference type="GO" id="GO:0016973">
    <property type="term" value="P:poly(A)+ mRNA export from nucleus"/>
    <property type="evidence" value="ECO:0007669"/>
    <property type="project" value="InterPro"/>
</dbReference>
<dbReference type="GO" id="GO:0005737">
    <property type="term" value="C:cytoplasm"/>
    <property type="evidence" value="ECO:0007669"/>
    <property type="project" value="TreeGrafter"/>
</dbReference>
<dbReference type="EMBL" id="NMPR01000022">
    <property type="protein sequence ID" value="KAA8634464.1"/>
    <property type="molecule type" value="Genomic_DNA"/>
</dbReference>